<dbReference type="AlphaFoldDB" id="A0A8G2C3R3"/>
<sequence length="124" mass="13877">MKNLNRVLLVDDEAQIRSSFVAYCEDYEEFAILVAASAEEGLGILERDGADLCIVDMRLPGMHGGDFIRAASCRCRRFLIHTGSVDTELTTELESLGMSSKDVLMKPCSMSRMIERIRHHLSLP</sequence>
<keyword evidence="4" id="KW-0238">DNA-binding</keyword>
<keyword evidence="3" id="KW-0805">Transcription regulation</keyword>
<keyword evidence="2" id="KW-0902">Two-component regulatory system</keyword>
<comment type="caution">
    <text evidence="8">The sequence shown here is derived from an EMBL/GenBank/DDBJ whole genome shotgun (WGS) entry which is preliminary data.</text>
</comment>
<dbReference type="InterPro" id="IPR001789">
    <property type="entry name" value="Sig_transdc_resp-reg_receiver"/>
</dbReference>
<evidence type="ECO:0000313" key="8">
    <source>
        <dbReference type="EMBL" id="SFL86335.1"/>
    </source>
</evidence>
<evidence type="ECO:0000256" key="2">
    <source>
        <dbReference type="ARBA" id="ARBA00023012"/>
    </source>
</evidence>
<dbReference type="GO" id="GO:0000976">
    <property type="term" value="F:transcription cis-regulatory region binding"/>
    <property type="evidence" value="ECO:0007669"/>
    <property type="project" value="TreeGrafter"/>
</dbReference>
<dbReference type="GO" id="GO:0006355">
    <property type="term" value="P:regulation of DNA-templated transcription"/>
    <property type="evidence" value="ECO:0007669"/>
    <property type="project" value="TreeGrafter"/>
</dbReference>
<dbReference type="Pfam" id="PF00072">
    <property type="entry name" value="Response_reg"/>
    <property type="match status" value="1"/>
</dbReference>
<dbReference type="InterPro" id="IPR011006">
    <property type="entry name" value="CheY-like_superfamily"/>
</dbReference>
<dbReference type="SMART" id="SM00448">
    <property type="entry name" value="REC"/>
    <property type="match status" value="1"/>
</dbReference>
<evidence type="ECO:0000256" key="3">
    <source>
        <dbReference type="ARBA" id="ARBA00023015"/>
    </source>
</evidence>
<dbReference type="Proteomes" id="UP000199581">
    <property type="component" value="Unassembled WGS sequence"/>
</dbReference>
<protein>
    <submittedName>
        <fullName evidence="8">Response regulator receiver domain-containing protein</fullName>
    </submittedName>
</protein>
<dbReference type="GO" id="GO:0005829">
    <property type="term" value="C:cytosol"/>
    <property type="evidence" value="ECO:0007669"/>
    <property type="project" value="TreeGrafter"/>
</dbReference>
<organism evidence="8 9">
    <name type="scientific">Desulfomicrobium norvegicum (strain DSM 1741 / NCIMB 8310)</name>
    <name type="common">Desulfovibrio baculatus (strain Norway 4)</name>
    <name type="synonym">Desulfovibrio desulfuricans (strain Norway 4)</name>
    <dbReference type="NCBI Taxonomy" id="52561"/>
    <lineage>
        <taxon>Bacteria</taxon>
        <taxon>Pseudomonadati</taxon>
        <taxon>Thermodesulfobacteriota</taxon>
        <taxon>Desulfovibrionia</taxon>
        <taxon>Desulfovibrionales</taxon>
        <taxon>Desulfomicrobiaceae</taxon>
        <taxon>Desulfomicrobium</taxon>
    </lineage>
</organism>
<keyword evidence="5" id="KW-0804">Transcription</keyword>
<dbReference type="OrthoDB" id="9802155at2"/>
<gene>
    <name evidence="8" type="ORF">SAMN05421830_1082</name>
</gene>
<keyword evidence="1 6" id="KW-0597">Phosphoprotein</keyword>
<accession>A0A8G2C3R3</accession>
<proteinExistence type="predicted"/>
<keyword evidence="9" id="KW-1185">Reference proteome</keyword>
<dbReference type="GO" id="GO:0032993">
    <property type="term" value="C:protein-DNA complex"/>
    <property type="evidence" value="ECO:0007669"/>
    <property type="project" value="TreeGrafter"/>
</dbReference>
<evidence type="ECO:0000256" key="4">
    <source>
        <dbReference type="ARBA" id="ARBA00023125"/>
    </source>
</evidence>
<evidence type="ECO:0000313" key="9">
    <source>
        <dbReference type="Proteomes" id="UP000199581"/>
    </source>
</evidence>
<name>A0A8G2C3R3_DESNO</name>
<evidence type="ECO:0000256" key="5">
    <source>
        <dbReference type="ARBA" id="ARBA00023163"/>
    </source>
</evidence>
<dbReference type="Gene3D" id="3.40.50.2300">
    <property type="match status" value="1"/>
</dbReference>
<dbReference type="InterPro" id="IPR039420">
    <property type="entry name" value="WalR-like"/>
</dbReference>
<feature type="modified residue" description="4-aspartylphosphate" evidence="6">
    <location>
        <position position="56"/>
    </location>
</feature>
<evidence type="ECO:0000259" key="7">
    <source>
        <dbReference type="PROSITE" id="PS50110"/>
    </source>
</evidence>
<reference evidence="8 9" key="1">
    <citation type="submission" date="2016-10" db="EMBL/GenBank/DDBJ databases">
        <authorList>
            <person name="Varghese N."/>
            <person name="Submissions S."/>
        </authorList>
    </citation>
    <scope>NUCLEOTIDE SEQUENCE [LARGE SCALE GENOMIC DNA]</scope>
    <source>
        <strain evidence="8 9">DSM 1741</strain>
    </source>
</reference>
<evidence type="ECO:0000256" key="6">
    <source>
        <dbReference type="PROSITE-ProRule" id="PRU00169"/>
    </source>
</evidence>
<dbReference type="SUPFAM" id="SSF52172">
    <property type="entry name" value="CheY-like"/>
    <property type="match status" value="1"/>
</dbReference>
<dbReference type="GO" id="GO:0000156">
    <property type="term" value="F:phosphorelay response regulator activity"/>
    <property type="evidence" value="ECO:0007669"/>
    <property type="project" value="TreeGrafter"/>
</dbReference>
<dbReference type="PANTHER" id="PTHR48111:SF1">
    <property type="entry name" value="TWO-COMPONENT RESPONSE REGULATOR ORR33"/>
    <property type="match status" value="1"/>
</dbReference>
<dbReference type="EMBL" id="FOTO01000008">
    <property type="protein sequence ID" value="SFL86335.1"/>
    <property type="molecule type" value="Genomic_DNA"/>
</dbReference>
<dbReference type="PANTHER" id="PTHR48111">
    <property type="entry name" value="REGULATOR OF RPOS"/>
    <property type="match status" value="1"/>
</dbReference>
<evidence type="ECO:0000256" key="1">
    <source>
        <dbReference type="ARBA" id="ARBA00022553"/>
    </source>
</evidence>
<dbReference type="PROSITE" id="PS50110">
    <property type="entry name" value="RESPONSE_REGULATORY"/>
    <property type="match status" value="1"/>
</dbReference>
<feature type="domain" description="Response regulatory" evidence="7">
    <location>
        <begin position="6"/>
        <end position="121"/>
    </location>
</feature>
<dbReference type="RefSeq" id="WP_092192672.1">
    <property type="nucleotide sequence ID" value="NZ_FOTO01000008.1"/>
</dbReference>